<dbReference type="EMBL" id="JBHSBV010000001">
    <property type="protein sequence ID" value="MFC4199748.1"/>
    <property type="molecule type" value="Genomic_DNA"/>
</dbReference>
<reference evidence="2" key="1">
    <citation type="journal article" date="2019" name="Int. J. Syst. Evol. Microbiol.">
        <title>The Global Catalogue of Microorganisms (GCM) 10K type strain sequencing project: providing services to taxonomists for standard genome sequencing and annotation.</title>
        <authorList>
            <consortium name="The Broad Institute Genomics Platform"/>
            <consortium name="The Broad Institute Genome Sequencing Center for Infectious Disease"/>
            <person name="Wu L."/>
            <person name="Ma J."/>
        </authorList>
    </citation>
    <scope>NUCLEOTIDE SEQUENCE [LARGE SCALE GENOMIC DNA]</scope>
    <source>
        <strain evidence="2">LMG 24813</strain>
    </source>
</reference>
<protein>
    <submittedName>
        <fullName evidence="1">Carboxypeptidase-like regulatory domain-containing protein</fullName>
    </submittedName>
</protein>
<gene>
    <name evidence="1" type="ORF">ACFOY1_02170</name>
</gene>
<accession>A0ABV8NUQ7</accession>
<name>A0ABV8NUQ7_9BURK</name>
<proteinExistence type="predicted"/>
<evidence type="ECO:0000313" key="2">
    <source>
        <dbReference type="Proteomes" id="UP001595848"/>
    </source>
</evidence>
<sequence length="128" mass="13521">MLLAGVLAGAQAYAALPPLQHQGSVEYVSGGIGSDESASFKEAATQFPLALTFASNVDGNAAYVAEVQVVIRDSHDASVLNAASQGPYFLVRLPAGDYKVFATYKGQTQSRSVQVHDQGTARAVFEWK</sequence>
<comment type="caution">
    <text evidence="1">The sequence shown here is derived from an EMBL/GenBank/DDBJ whole genome shotgun (WGS) entry which is preliminary data.</text>
</comment>
<evidence type="ECO:0000313" key="1">
    <source>
        <dbReference type="EMBL" id="MFC4199748.1"/>
    </source>
</evidence>
<dbReference type="RefSeq" id="WP_217963047.1">
    <property type="nucleotide sequence ID" value="NZ_JAHTBN010000001.1"/>
</dbReference>
<dbReference type="Proteomes" id="UP001595848">
    <property type="component" value="Unassembled WGS sequence"/>
</dbReference>
<keyword evidence="2" id="KW-1185">Reference proteome</keyword>
<organism evidence="1 2">
    <name type="scientific">Candidimonas humi</name>
    <dbReference type="NCBI Taxonomy" id="683355"/>
    <lineage>
        <taxon>Bacteria</taxon>
        <taxon>Pseudomonadati</taxon>
        <taxon>Pseudomonadota</taxon>
        <taxon>Betaproteobacteria</taxon>
        <taxon>Burkholderiales</taxon>
        <taxon>Alcaligenaceae</taxon>
        <taxon>Candidimonas</taxon>
    </lineage>
</organism>